<organism evidence="1 2">
    <name type="scientific">Cupriavidus cauae</name>
    <dbReference type="NCBI Taxonomy" id="2608999"/>
    <lineage>
        <taxon>Bacteria</taxon>
        <taxon>Pseudomonadati</taxon>
        <taxon>Pseudomonadota</taxon>
        <taxon>Betaproteobacteria</taxon>
        <taxon>Burkholderiales</taxon>
        <taxon>Burkholderiaceae</taxon>
        <taxon>Cupriavidus</taxon>
    </lineage>
</organism>
<protein>
    <submittedName>
        <fullName evidence="1">OsmC family protein</fullName>
    </submittedName>
</protein>
<evidence type="ECO:0000313" key="2">
    <source>
        <dbReference type="Proteomes" id="UP000324324"/>
    </source>
</evidence>
<dbReference type="Pfam" id="PF02566">
    <property type="entry name" value="OsmC"/>
    <property type="match status" value="1"/>
</dbReference>
<dbReference type="Gene3D" id="3.30.300.20">
    <property type="match status" value="1"/>
</dbReference>
<keyword evidence="2" id="KW-1185">Reference proteome</keyword>
<comment type="caution">
    <text evidence="1">The sequence shown here is derived from an EMBL/GenBank/DDBJ whole genome shotgun (WGS) entry which is preliminary data.</text>
</comment>
<dbReference type="RefSeq" id="WP_150082857.1">
    <property type="nucleotide sequence ID" value="NZ_VWRN01000027.1"/>
</dbReference>
<name>A0A5M8AQQ2_9BURK</name>
<dbReference type="InterPro" id="IPR003718">
    <property type="entry name" value="OsmC/Ohr_fam"/>
</dbReference>
<dbReference type="Proteomes" id="UP000324324">
    <property type="component" value="Unassembled WGS sequence"/>
</dbReference>
<dbReference type="PANTHER" id="PTHR39624:SF2">
    <property type="entry name" value="OSMC-LIKE PROTEIN"/>
    <property type="match status" value="1"/>
</dbReference>
<dbReference type="SUPFAM" id="SSF82784">
    <property type="entry name" value="OsmC-like"/>
    <property type="match status" value="1"/>
</dbReference>
<sequence>MTPVSHASVRAAGPNYRHEITTGKHQLVADEPAKAGGQDAGPAPYDYVLTGLGACTAITLRMYADRKGWDLGDLRVELTLLKNRDGDTRIERTLHASAALSDEQWERLLEIAGKTPVTLTLQAGVSIATTKATA</sequence>
<proteinExistence type="predicted"/>
<dbReference type="InterPro" id="IPR015946">
    <property type="entry name" value="KH_dom-like_a/b"/>
</dbReference>
<evidence type="ECO:0000313" key="1">
    <source>
        <dbReference type="EMBL" id="KAA6126178.1"/>
    </source>
</evidence>
<dbReference type="InterPro" id="IPR036102">
    <property type="entry name" value="OsmC/Ohrsf"/>
</dbReference>
<dbReference type="AlphaFoldDB" id="A0A5M8AQQ2"/>
<accession>A0A5M8AQQ2</accession>
<gene>
    <name evidence="1" type="ORF">F1599_09355</name>
</gene>
<dbReference type="PANTHER" id="PTHR39624">
    <property type="entry name" value="PROTEIN INVOLVED IN RIMO-MEDIATED BETA-METHYLTHIOLATION OF RIBOSOMAL PROTEIN S12 YCAO"/>
    <property type="match status" value="1"/>
</dbReference>
<reference evidence="1 2" key="1">
    <citation type="submission" date="2019-09" db="EMBL/GenBank/DDBJ databases">
        <title>Isolation of a novel species in the genus Cupriavidus from patients with sepsis using whole genome sequencing.</title>
        <authorList>
            <person name="Kweon O.J."/>
            <person name="Lee M.-K."/>
        </authorList>
    </citation>
    <scope>NUCLEOTIDE SEQUENCE [LARGE SCALE GENOMIC DNA]</scope>
    <source>
        <strain evidence="1 2">MKL-01</strain>
    </source>
</reference>
<dbReference type="EMBL" id="VWRN01000027">
    <property type="protein sequence ID" value="KAA6126178.1"/>
    <property type="molecule type" value="Genomic_DNA"/>
</dbReference>